<accession>A0A5M4BB28</accession>
<gene>
    <name evidence="1" type="ORF">RCZ01_18240</name>
</gene>
<proteinExistence type="predicted"/>
<protein>
    <submittedName>
        <fullName evidence="1">Uncharacterized protein</fullName>
    </submittedName>
</protein>
<organism evidence="1 2">
    <name type="scientific">Capnocytophaga felis</name>
    <dbReference type="NCBI Taxonomy" id="2267611"/>
    <lineage>
        <taxon>Bacteria</taxon>
        <taxon>Pseudomonadati</taxon>
        <taxon>Bacteroidota</taxon>
        <taxon>Flavobacteriia</taxon>
        <taxon>Flavobacteriales</taxon>
        <taxon>Flavobacteriaceae</taxon>
        <taxon>Capnocytophaga</taxon>
    </lineage>
</organism>
<reference evidence="2" key="1">
    <citation type="journal article" date="2020" name="Int. J. Syst. Evol. Microbiol.">
        <title>Capnocytophaga felis sp. nov. isolated from the feline oral cavity.</title>
        <authorList>
            <person name="Suzuki M."/>
            <person name="Umeda K."/>
            <person name="Kimura M."/>
            <person name="Imaoka K."/>
            <person name="Morikawa S."/>
            <person name="Maeda K."/>
        </authorList>
    </citation>
    <scope>NUCLEOTIDE SEQUENCE [LARGE SCALE GENOMIC DNA]</scope>
    <source>
        <strain evidence="2">KC07070</strain>
    </source>
</reference>
<keyword evidence="2" id="KW-1185">Reference proteome</keyword>
<comment type="caution">
    <text evidence="1">The sequence shown here is derived from an EMBL/GenBank/DDBJ whole genome shotgun (WGS) entry which is preliminary data.</text>
</comment>
<dbReference type="EMBL" id="BLBC01000011">
    <property type="protein sequence ID" value="GET46522.1"/>
    <property type="molecule type" value="Genomic_DNA"/>
</dbReference>
<evidence type="ECO:0000313" key="2">
    <source>
        <dbReference type="Proteomes" id="UP000398217"/>
    </source>
</evidence>
<evidence type="ECO:0000313" key="1">
    <source>
        <dbReference type="EMBL" id="GET46522.1"/>
    </source>
</evidence>
<dbReference type="AlphaFoldDB" id="A0A5M4BB28"/>
<sequence length="330" mass="39658">MVEMMKNIKKYLKLYHEKCDESFKKWGYYYPPRNWEEFEKWNQDTFEKYLQDSSDEISKTKAYISLLNNTKEFGFYQAFSNQNFELLNNVLYQTTRREILLSSITASGTDHCNVFFDALSAFACNDFEVIENLFPKELPYSKGQFYTENAINLLKTIYFKEEHLKEIALQRAEKFMQKKVTAWEKFVVLYFVSLVEKDAQNASDCLQQLCVAYQKLGYPREKIDKCFAQEIHGLYRLVRELDANLFDKIKMPTHDCFFQEFEIWQRENQFPKGKLFYIYPPKLDYMNRIFNAKIPKVELFEKVYSENRKYIFKNVDKFAEDLTANIKENL</sequence>
<name>A0A5M4BB28_9FLAO</name>
<dbReference type="Proteomes" id="UP000398217">
    <property type="component" value="Unassembled WGS sequence"/>
</dbReference>